<gene>
    <name evidence="6" type="primary">Angpt2_1</name>
    <name evidence="6" type="ORF">GTO96_0011287</name>
</gene>
<evidence type="ECO:0000256" key="3">
    <source>
        <dbReference type="ARBA" id="ARBA00023054"/>
    </source>
</evidence>
<feature type="non-terminal residue" evidence="6">
    <location>
        <position position="1"/>
    </location>
</feature>
<dbReference type="Proteomes" id="UP000886611">
    <property type="component" value="Unassembled WGS sequence"/>
</dbReference>
<protein>
    <submittedName>
        <fullName evidence="6">ANGP2 protein</fullName>
    </submittedName>
</protein>
<dbReference type="PANTHER" id="PTHR19143:SF243">
    <property type="entry name" value="ANGIOPOIETIN-2"/>
    <property type="match status" value="1"/>
</dbReference>
<sequence length="482" mass="54805">MCNTWITASVAERRHHRLQHGPCSFTFLLPEVDHCRSGHSYHVSNSLQQDSPPPATAEEQWPKKRLEALESVLENNTQWLQKLESYIQEDVKMEMTRMQHSAAHNQTVAMLEIGTNLLSQSAEQTRKLTDVETQVLNQTSRLEIQLLENSLSTHKLEKQILIQTQEISQLNERNSLLEQRFQDMEKLRAQELQILKAEKLQLQELLMRQSGLIEELDKELVAATLNSTLLQRQQSSLMETVHQLLNMVTQCNEISVPPKEEDVKFKDCAEIYKSGLTTSGIYTLSNSNETVKVFCDMETNKGGWTVLQHRRDGTQDFHRTWKDYKVGFGDPSGEYWLGNEFLHQLTSSNTYTLRVQLKDWDGNEAFSLYEQFSIGSEEQNYRLTIKGYTGNAGRTSSFSHSGTEFSTKDRDNDKCSCTCAQMATGDHSREIPPGPLDVTSGIEPMEGDLAGSSPCNVTSRLEPMAEDLYEPDPFDLTSCPPL</sequence>
<dbReference type="AlphaFoldDB" id="A0A8X8BM18"/>
<name>A0A8X8BM18_POLSE</name>
<proteinExistence type="predicted"/>
<dbReference type="GO" id="GO:0001525">
    <property type="term" value="P:angiogenesis"/>
    <property type="evidence" value="ECO:0007669"/>
    <property type="project" value="UniProtKB-KW"/>
</dbReference>
<evidence type="ECO:0000256" key="2">
    <source>
        <dbReference type="ARBA" id="ARBA00022729"/>
    </source>
</evidence>
<dbReference type="Gene3D" id="3.90.215.10">
    <property type="entry name" value="Gamma Fibrinogen, chain A, domain 1"/>
    <property type="match status" value="1"/>
</dbReference>
<organism evidence="6 7">
    <name type="scientific">Polypterus senegalus</name>
    <name type="common">Senegal bichir</name>
    <dbReference type="NCBI Taxonomy" id="55291"/>
    <lineage>
        <taxon>Eukaryota</taxon>
        <taxon>Metazoa</taxon>
        <taxon>Chordata</taxon>
        <taxon>Craniata</taxon>
        <taxon>Vertebrata</taxon>
        <taxon>Euteleostomi</taxon>
        <taxon>Actinopterygii</taxon>
        <taxon>Polypteriformes</taxon>
        <taxon>Polypteridae</taxon>
        <taxon>Polypterus</taxon>
    </lineage>
</organism>
<keyword evidence="3 4" id="KW-0175">Coiled coil</keyword>
<dbReference type="InterPro" id="IPR014716">
    <property type="entry name" value="Fibrinogen_a/b/g_C_1"/>
</dbReference>
<dbReference type="PROSITE" id="PS51406">
    <property type="entry name" value="FIBRINOGEN_C_2"/>
    <property type="match status" value="1"/>
</dbReference>
<dbReference type="PANTHER" id="PTHR19143">
    <property type="entry name" value="FIBRINOGEN/TENASCIN/ANGIOPOEITIN"/>
    <property type="match status" value="1"/>
</dbReference>
<dbReference type="EMBL" id="JAATIS010004753">
    <property type="protein sequence ID" value="KAG2460511.1"/>
    <property type="molecule type" value="Genomic_DNA"/>
</dbReference>
<evidence type="ECO:0000313" key="6">
    <source>
        <dbReference type="EMBL" id="KAG2460511.1"/>
    </source>
</evidence>
<dbReference type="SUPFAM" id="SSF56496">
    <property type="entry name" value="Fibrinogen C-terminal domain-like"/>
    <property type="match status" value="1"/>
</dbReference>
<dbReference type="InterPro" id="IPR036056">
    <property type="entry name" value="Fibrinogen-like_C"/>
</dbReference>
<dbReference type="GO" id="GO:0005615">
    <property type="term" value="C:extracellular space"/>
    <property type="evidence" value="ECO:0007669"/>
    <property type="project" value="TreeGrafter"/>
</dbReference>
<evidence type="ECO:0000259" key="5">
    <source>
        <dbReference type="PROSITE" id="PS51406"/>
    </source>
</evidence>
<dbReference type="Pfam" id="PF00147">
    <property type="entry name" value="Fibrinogen_C"/>
    <property type="match status" value="1"/>
</dbReference>
<dbReference type="CDD" id="cd00087">
    <property type="entry name" value="FReD"/>
    <property type="match status" value="1"/>
</dbReference>
<evidence type="ECO:0000313" key="7">
    <source>
        <dbReference type="Proteomes" id="UP000886611"/>
    </source>
</evidence>
<dbReference type="NCBIfam" id="NF040941">
    <property type="entry name" value="GGGWT_bact"/>
    <property type="match status" value="1"/>
</dbReference>
<dbReference type="SMART" id="SM00186">
    <property type="entry name" value="FBG"/>
    <property type="match status" value="1"/>
</dbReference>
<dbReference type="InterPro" id="IPR057439">
    <property type="entry name" value="ANG-1/2/4"/>
</dbReference>
<dbReference type="InterPro" id="IPR050373">
    <property type="entry name" value="Fibrinogen_C-term_domain"/>
</dbReference>
<dbReference type="InterPro" id="IPR002181">
    <property type="entry name" value="Fibrinogen_a/b/g_C_dom"/>
</dbReference>
<reference evidence="6 7" key="1">
    <citation type="journal article" date="2021" name="Cell">
        <title>Tracing the genetic footprints of vertebrate landing in non-teleost ray-finned fishes.</title>
        <authorList>
            <person name="Bi X."/>
            <person name="Wang K."/>
            <person name="Yang L."/>
            <person name="Pan H."/>
            <person name="Jiang H."/>
            <person name="Wei Q."/>
            <person name="Fang M."/>
            <person name="Yu H."/>
            <person name="Zhu C."/>
            <person name="Cai Y."/>
            <person name="He Y."/>
            <person name="Gan X."/>
            <person name="Zeng H."/>
            <person name="Yu D."/>
            <person name="Zhu Y."/>
            <person name="Jiang H."/>
            <person name="Qiu Q."/>
            <person name="Yang H."/>
            <person name="Zhang Y.E."/>
            <person name="Wang W."/>
            <person name="Zhu M."/>
            <person name="He S."/>
            <person name="Zhang G."/>
        </authorList>
    </citation>
    <scope>NUCLEOTIDE SEQUENCE [LARGE SCALE GENOMIC DNA]</scope>
    <source>
        <strain evidence="6">Bchr_013</strain>
    </source>
</reference>
<evidence type="ECO:0000256" key="4">
    <source>
        <dbReference type="SAM" id="Coils"/>
    </source>
</evidence>
<keyword evidence="1" id="KW-0037">Angiogenesis</keyword>
<dbReference type="Pfam" id="PF25443">
    <property type="entry name" value="ANG-1"/>
    <property type="match status" value="1"/>
</dbReference>
<keyword evidence="7" id="KW-1185">Reference proteome</keyword>
<feature type="coiled-coil region" evidence="4">
    <location>
        <begin position="153"/>
        <end position="187"/>
    </location>
</feature>
<feature type="non-terminal residue" evidence="6">
    <location>
        <position position="482"/>
    </location>
</feature>
<feature type="domain" description="Fibrinogen C-terminal" evidence="5">
    <location>
        <begin position="259"/>
        <end position="425"/>
    </location>
</feature>
<keyword evidence="2" id="KW-0732">Signal</keyword>
<accession>A0A8X8BM18</accession>
<comment type="caution">
    <text evidence="6">The sequence shown here is derived from an EMBL/GenBank/DDBJ whole genome shotgun (WGS) entry which is preliminary data.</text>
</comment>
<evidence type="ECO:0000256" key="1">
    <source>
        <dbReference type="ARBA" id="ARBA00022657"/>
    </source>
</evidence>